<comment type="caution">
    <text evidence="2">The sequence shown here is derived from an EMBL/GenBank/DDBJ whole genome shotgun (WGS) entry which is preliminary data.</text>
</comment>
<evidence type="ECO:0000259" key="1">
    <source>
        <dbReference type="SMART" id="SM00860"/>
    </source>
</evidence>
<dbReference type="InterPro" id="IPR018958">
    <property type="entry name" value="Knr4/Smi1-like_dom"/>
</dbReference>
<evidence type="ECO:0000313" key="3">
    <source>
        <dbReference type="Proteomes" id="UP001247307"/>
    </source>
</evidence>
<dbReference type="InterPro" id="IPR051873">
    <property type="entry name" value="KNR4/SMI1_regulator"/>
</dbReference>
<organism evidence="2 3">
    <name type="scientific">Falsarthrobacter nasiphocae</name>
    <dbReference type="NCBI Taxonomy" id="189863"/>
    <lineage>
        <taxon>Bacteria</taxon>
        <taxon>Bacillati</taxon>
        <taxon>Actinomycetota</taxon>
        <taxon>Actinomycetes</taxon>
        <taxon>Micrococcales</taxon>
        <taxon>Micrococcaceae</taxon>
        <taxon>Falsarthrobacter</taxon>
    </lineage>
</organism>
<sequence length="163" mass="18093">MNSEDVKKHLDRITEELDFDADDWNGPATDEEIAEAEKAFGVTFPETYKQVLRVHNGMSLGEFPSLEAALEIAEELEELQEEYGDGSADSQNLSEDKPGVLKNGFYRRGWVPLYDFGTGGFDCVDCDPGPNGTAGQIVRYDPDGPQGIQYASLEEWLEEFDGS</sequence>
<accession>A0AAE4C5C5</accession>
<gene>
    <name evidence="2" type="ORF">J2S35_001146</name>
</gene>
<dbReference type="InterPro" id="IPR037883">
    <property type="entry name" value="Knr4/Smi1-like_sf"/>
</dbReference>
<protein>
    <submittedName>
        <fullName evidence="2">Cell wall assembly regulator SMI1</fullName>
    </submittedName>
</protein>
<evidence type="ECO:0000313" key="2">
    <source>
        <dbReference type="EMBL" id="MDR6892206.1"/>
    </source>
</evidence>
<dbReference type="Gene3D" id="3.40.1580.10">
    <property type="entry name" value="SMI1/KNR4-like"/>
    <property type="match status" value="1"/>
</dbReference>
<dbReference type="SUPFAM" id="SSF160631">
    <property type="entry name" value="SMI1/KNR4-like"/>
    <property type="match status" value="1"/>
</dbReference>
<keyword evidence="3" id="KW-1185">Reference proteome</keyword>
<dbReference type="PANTHER" id="PTHR47432">
    <property type="entry name" value="CELL WALL ASSEMBLY REGULATOR SMI1"/>
    <property type="match status" value="1"/>
</dbReference>
<dbReference type="Pfam" id="PF09346">
    <property type="entry name" value="SMI1_KNR4"/>
    <property type="match status" value="1"/>
</dbReference>
<dbReference type="AlphaFoldDB" id="A0AAE4C5C5"/>
<feature type="domain" description="Knr4/Smi1-like" evidence="1">
    <location>
        <begin position="27"/>
        <end position="159"/>
    </location>
</feature>
<dbReference type="Proteomes" id="UP001247307">
    <property type="component" value="Unassembled WGS sequence"/>
</dbReference>
<dbReference type="RefSeq" id="WP_309850878.1">
    <property type="nucleotide sequence ID" value="NZ_BAAAIU010000005.1"/>
</dbReference>
<dbReference type="SMART" id="SM00860">
    <property type="entry name" value="SMI1_KNR4"/>
    <property type="match status" value="1"/>
</dbReference>
<proteinExistence type="predicted"/>
<dbReference type="PANTHER" id="PTHR47432:SF1">
    <property type="entry name" value="CELL WALL ASSEMBLY REGULATOR SMI1"/>
    <property type="match status" value="1"/>
</dbReference>
<reference evidence="2" key="1">
    <citation type="submission" date="2023-07" db="EMBL/GenBank/DDBJ databases">
        <title>Sequencing the genomes of 1000 actinobacteria strains.</title>
        <authorList>
            <person name="Klenk H.-P."/>
        </authorList>
    </citation>
    <scope>NUCLEOTIDE SEQUENCE</scope>
    <source>
        <strain evidence="2">DSM 13988</strain>
    </source>
</reference>
<name>A0AAE4C5C5_9MICC</name>
<dbReference type="EMBL" id="JAVDUI010000001">
    <property type="protein sequence ID" value="MDR6892206.1"/>
    <property type="molecule type" value="Genomic_DNA"/>
</dbReference>